<dbReference type="Proteomes" id="UP000462212">
    <property type="component" value="Unassembled WGS sequence"/>
</dbReference>
<comment type="caution">
    <text evidence="3">The sequence shown here is derived from an EMBL/GenBank/DDBJ whole genome shotgun (WGS) entry which is preliminary data.</text>
</comment>
<dbReference type="EMBL" id="QGMJ01000847">
    <property type="protein sequence ID" value="TVY33191.1"/>
    <property type="molecule type" value="Genomic_DNA"/>
</dbReference>
<protein>
    <recommendedName>
        <fullName evidence="2">Large ribosomal subunit protein bL21m</fullName>
    </recommendedName>
</protein>
<evidence type="ECO:0000313" key="4">
    <source>
        <dbReference type="Proteomes" id="UP000462212"/>
    </source>
</evidence>
<dbReference type="SUPFAM" id="SSF141091">
    <property type="entry name" value="L21p-like"/>
    <property type="match status" value="1"/>
</dbReference>
<evidence type="ECO:0000256" key="1">
    <source>
        <dbReference type="ARBA" id="ARBA00008563"/>
    </source>
</evidence>
<dbReference type="Pfam" id="PF00829">
    <property type="entry name" value="Ribosomal_L21p"/>
    <property type="match status" value="1"/>
</dbReference>
<organism evidence="3 4">
    <name type="scientific">Lachnellula subtilissima</name>
    <dbReference type="NCBI Taxonomy" id="602034"/>
    <lineage>
        <taxon>Eukaryota</taxon>
        <taxon>Fungi</taxon>
        <taxon>Dikarya</taxon>
        <taxon>Ascomycota</taxon>
        <taxon>Pezizomycotina</taxon>
        <taxon>Leotiomycetes</taxon>
        <taxon>Helotiales</taxon>
        <taxon>Lachnaceae</taxon>
        <taxon>Lachnellula</taxon>
    </lineage>
</organism>
<dbReference type="OrthoDB" id="5994at2759"/>
<dbReference type="InterPro" id="IPR036164">
    <property type="entry name" value="bL21-like_sf"/>
</dbReference>
<dbReference type="AlphaFoldDB" id="A0A8H8RFA0"/>
<comment type="similarity">
    <text evidence="1">Belongs to the bacterial ribosomal protein bL21 family.</text>
</comment>
<dbReference type="PANTHER" id="PTHR21349">
    <property type="entry name" value="50S RIBOSOMAL PROTEIN L21"/>
    <property type="match status" value="1"/>
</dbReference>
<keyword evidence="4" id="KW-1185">Reference proteome</keyword>
<name>A0A8H8RFA0_9HELO</name>
<accession>A0A8H8RFA0</accession>
<sequence length="224" mass="24883">MLSRSIRRSILDSRIPTSALPPTFLLPNRARYFNSTVQHVDAPAESLDASLLATNTSAEAPETIAPVRRTIRPKVPLPPAPFTQPMALDASVKEMLPLLAAQPSHYISAHIHAKPYLVTAGDTVRLPFHMPGVVPGDILRLNRASSLGSRDYTLKGTPYVDERVFECRARVMGTEAEPMRTKEKKKRRNRRINTVKSKHKFTILKIAEIKINSLEDIEGSGESV</sequence>
<evidence type="ECO:0000313" key="3">
    <source>
        <dbReference type="EMBL" id="TVY33191.1"/>
    </source>
</evidence>
<dbReference type="InterPro" id="IPR028909">
    <property type="entry name" value="bL21-like"/>
</dbReference>
<gene>
    <name evidence="3" type="ORF">LSUB1_G006337</name>
</gene>
<reference evidence="3 4" key="1">
    <citation type="submission" date="2018-05" db="EMBL/GenBank/DDBJ databases">
        <title>Genome sequencing and assembly of the regulated plant pathogen Lachnellula willkommii and related sister species for the development of diagnostic species identification markers.</title>
        <authorList>
            <person name="Giroux E."/>
            <person name="Bilodeau G."/>
        </authorList>
    </citation>
    <scope>NUCLEOTIDE SEQUENCE [LARGE SCALE GENOMIC DNA]</scope>
    <source>
        <strain evidence="3 4">CBS 197.66</strain>
    </source>
</reference>
<proteinExistence type="inferred from homology"/>
<dbReference type="GO" id="GO:0003735">
    <property type="term" value="F:structural constituent of ribosome"/>
    <property type="evidence" value="ECO:0007669"/>
    <property type="project" value="TreeGrafter"/>
</dbReference>
<evidence type="ECO:0000256" key="2">
    <source>
        <dbReference type="ARBA" id="ARBA00044129"/>
    </source>
</evidence>
<dbReference type="PANTHER" id="PTHR21349:SF0">
    <property type="entry name" value="LARGE RIBOSOMAL SUBUNIT PROTEIN BL21M"/>
    <property type="match status" value="1"/>
</dbReference>
<dbReference type="GO" id="GO:0005762">
    <property type="term" value="C:mitochondrial large ribosomal subunit"/>
    <property type="evidence" value="ECO:0007669"/>
    <property type="project" value="TreeGrafter"/>
</dbReference>